<keyword evidence="3" id="KW-0813">Transport</keyword>
<evidence type="ECO:0000256" key="10">
    <source>
        <dbReference type="ARBA" id="ARBA00034269"/>
    </source>
</evidence>
<evidence type="ECO:0000256" key="11">
    <source>
        <dbReference type="ARBA" id="ARBA00045497"/>
    </source>
</evidence>
<proteinExistence type="inferred from homology"/>
<dbReference type="RefSeq" id="WP_189384146.1">
    <property type="nucleotide sequence ID" value="NZ_BAABFY010000007.1"/>
</dbReference>
<feature type="compositionally biased region" description="Basic and acidic residues" evidence="12">
    <location>
        <begin position="18"/>
        <end position="28"/>
    </location>
</feature>
<dbReference type="EMBL" id="BMYS01000003">
    <property type="protein sequence ID" value="GGW80310.1"/>
    <property type="molecule type" value="Genomic_DNA"/>
</dbReference>
<dbReference type="Pfam" id="PF01544">
    <property type="entry name" value="CorA"/>
    <property type="match status" value="1"/>
</dbReference>
<dbReference type="Proteomes" id="UP000608345">
    <property type="component" value="Unassembled WGS sequence"/>
</dbReference>
<dbReference type="GO" id="GO:0015095">
    <property type="term" value="F:magnesium ion transmembrane transporter activity"/>
    <property type="evidence" value="ECO:0007669"/>
    <property type="project" value="TreeGrafter"/>
</dbReference>
<dbReference type="GO" id="GO:0000287">
    <property type="term" value="F:magnesium ion binding"/>
    <property type="evidence" value="ECO:0007669"/>
    <property type="project" value="TreeGrafter"/>
</dbReference>
<reference evidence="14" key="2">
    <citation type="submission" date="2020-09" db="EMBL/GenBank/DDBJ databases">
        <authorList>
            <person name="Sun Q."/>
            <person name="Kim S."/>
        </authorList>
    </citation>
    <scope>NUCLEOTIDE SEQUENCE</scope>
    <source>
        <strain evidence="14">KCTC 23732</strain>
    </source>
</reference>
<dbReference type="GO" id="GO:0005886">
    <property type="term" value="C:plasma membrane"/>
    <property type="evidence" value="ECO:0007669"/>
    <property type="project" value="UniProtKB-SubCell"/>
</dbReference>
<evidence type="ECO:0000256" key="2">
    <source>
        <dbReference type="ARBA" id="ARBA00009765"/>
    </source>
</evidence>
<dbReference type="Gene3D" id="1.20.58.340">
    <property type="entry name" value="Magnesium transport protein CorA, transmembrane region"/>
    <property type="match status" value="2"/>
</dbReference>
<dbReference type="SUPFAM" id="SSF144083">
    <property type="entry name" value="Magnesium transport protein CorA, transmembrane region"/>
    <property type="match status" value="1"/>
</dbReference>
<dbReference type="GO" id="GO:0015087">
    <property type="term" value="F:cobalt ion transmembrane transporter activity"/>
    <property type="evidence" value="ECO:0007669"/>
    <property type="project" value="TreeGrafter"/>
</dbReference>
<keyword evidence="5 13" id="KW-0812">Transmembrane</keyword>
<dbReference type="SUPFAM" id="SSF143865">
    <property type="entry name" value="CorA soluble domain-like"/>
    <property type="match status" value="1"/>
</dbReference>
<keyword evidence="4" id="KW-1003">Cell membrane</keyword>
<dbReference type="Gene3D" id="3.30.460.20">
    <property type="entry name" value="CorA soluble domain-like"/>
    <property type="match status" value="1"/>
</dbReference>
<dbReference type="AlphaFoldDB" id="A0A918MXW3"/>
<comment type="caution">
    <text evidence="14">The sequence shown here is derived from an EMBL/GenBank/DDBJ whole genome shotgun (WGS) entry which is preliminary data.</text>
</comment>
<feature type="transmembrane region" description="Helical" evidence="13">
    <location>
        <begin position="337"/>
        <end position="355"/>
    </location>
</feature>
<dbReference type="PANTHER" id="PTHR46494:SF1">
    <property type="entry name" value="CORA FAMILY METAL ION TRANSPORTER (EUROFUNG)"/>
    <property type="match status" value="1"/>
</dbReference>
<comment type="catalytic activity">
    <reaction evidence="10">
        <text>Mg(2+)(in) = Mg(2+)(out)</text>
        <dbReference type="Rhea" id="RHEA:29827"/>
        <dbReference type="ChEBI" id="CHEBI:18420"/>
    </reaction>
</comment>
<dbReference type="GO" id="GO:0050897">
    <property type="term" value="F:cobalt ion binding"/>
    <property type="evidence" value="ECO:0007669"/>
    <property type="project" value="TreeGrafter"/>
</dbReference>
<organism evidence="14 15">
    <name type="scientific">Advenella faeciporci</name>
    <dbReference type="NCBI Taxonomy" id="797535"/>
    <lineage>
        <taxon>Bacteria</taxon>
        <taxon>Pseudomonadati</taxon>
        <taxon>Pseudomonadota</taxon>
        <taxon>Betaproteobacteria</taxon>
        <taxon>Burkholderiales</taxon>
        <taxon>Alcaligenaceae</taxon>
    </lineage>
</organism>
<feature type="region of interest" description="Disordered" evidence="12">
    <location>
        <begin position="1"/>
        <end position="35"/>
    </location>
</feature>
<sequence length="363" mass="40517">MTVEEKVKGSAKLVSGVEGDKTDSKSAAKADSTPAGKSASASVIASVEYVHGRRRGEMTIDQISGYKKESTRLLWVGLKDPTKAELQHICSQLSLSTDATEEIVKKHGRPKVIDYGEYIQIVAMTVSKENSKKPVFGEIQIIFGIGFLLTVRRGDALSNSSLRERLEGWPDLIARGSDYVAAEILDVLADSYTNLTARLEYEVDQSEHQMLLQGLKESDIRKLYKQRRDLLRVHTAIAPMIEICRKLSLVRIDVVEMDSRSNFSIVSDRVARLVEQINSLREALAFAFEAGMMIGQNHQTDIAKRLAAWAAILAVPTAIAGIYGMNFKDMPELDWAFGYPFVLVLMFGVCAYLYWRFKKAGWL</sequence>
<dbReference type="FunFam" id="1.20.58.340:FF:000004">
    <property type="entry name" value="Magnesium transport protein CorA"/>
    <property type="match status" value="1"/>
</dbReference>
<name>A0A918MXW3_9BURK</name>
<comment type="subcellular location">
    <subcellularLocation>
        <location evidence="1">Cell membrane</location>
        <topology evidence="1">Multi-pass membrane protein</topology>
    </subcellularLocation>
</comment>
<evidence type="ECO:0000256" key="8">
    <source>
        <dbReference type="ARBA" id="ARBA00023065"/>
    </source>
</evidence>
<dbReference type="PANTHER" id="PTHR46494">
    <property type="entry name" value="CORA FAMILY METAL ION TRANSPORTER (EUROFUNG)"/>
    <property type="match status" value="1"/>
</dbReference>
<evidence type="ECO:0000256" key="4">
    <source>
        <dbReference type="ARBA" id="ARBA00022475"/>
    </source>
</evidence>
<reference evidence="14" key="1">
    <citation type="journal article" date="2014" name="Int. J. Syst. Evol. Microbiol.">
        <title>Complete genome sequence of Corynebacterium casei LMG S-19264T (=DSM 44701T), isolated from a smear-ripened cheese.</title>
        <authorList>
            <consortium name="US DOE Joint Genome Institute (JGI-PGF)"/>
            <person name="Walter F."/>
            <person name="Albersmeier A."/>
            <person name="Kalinowski J."/>
            <person name="Ruckert C."/>
        </authorList>
    </citation>
    <scope>NUCLEOTIDE SEQUENCE</scope>
    <source>
        <strain evidence="14">KCTC 23732</strain>
    </source>
</reference>
<keyword evidence="6" id="KW-0460">Magnesium</keyword>
<accession>A0A918MXW3</accession>
<evidence type="ECO:0000256" key="6">
    <source>
        <dbReference type="ARBA" id="ARBA00022842"/>
    </source>
</evidence>
<keyword evidence="7 13" id="KW-1133">Transmembrane helix</keyword>
<evidence type="ECO:0000256" key="12">
    <source>
        <dbReference type="SAM" id="MobiDB-lite"/>
    </source>
</evidence>
<dbReference type="InterPro" id="IPR045861">
    <property type="entry name" value="CorA_cytoplasmic_dom"/>
</dbReference>
<comment type="similarity">
    <text evidence="2">Belongs to the CorA metal ion transporter (MIT) (TC 1.A.35) family.</text>
</comment>
<protein>
    <submittedName>
        <fullName evidence="14">Magnesium transporter</fullName>
    </submittedName>
</protein>
<gene>
    <name evidence="14" type="ORF">GCM10011450_07740</name>
</gene>
<evidence type="ECO:0000256" key="5">
    <source>
        <dbReference type="ARBA" id="ARBA00022692"/>
    </source>
</evidence>
<evidence type="ECO:0000313" key="15">
    <source>
        <dbReference type="Proteomes" id="UP000608345"/>
    </source>
</evidence>
<keyword evidence="15" id="KW-1185">Reference proteome</keyword>
<evidence type="ECO:0000256" key="3">
    <source>
        <dbReference type="ARBA" id="ARBA00022448"/>
    </source>
</evidence>
<evidence type="ECO:0000313" key="14">
    <source>
        <dbReference type="EMBL" id="GGW80310.1"/>
    </source>
</evidence>
<keyword evidence="9 13" id="KW-0472">Membrane</keyword>
<dbReference type="CDD" id="cd12830">
    <property type="entry name" value="MtCorA-like"/>
    <property type="match status" value="1"/>
</dbReference>
<keyword evidence="8" id="KW-0406">Ion transport</keyword>
<dbReference type="InterPro" id="IPR002523">
    <property type="entry name" value="MgTranspt_CorA/ZnTranspt_ZntB"/>
</dbReference>
<comment type="function">
    <text evidence="11">Mediates influx of magnesium ions. Alternates between open and closed states. Activated by low cytoplasmic Mg(2+) levels. Inactive when cytoplasmic Mg(2+) levels are high.</text>
</comment>
<evidence type="ECO:0000256" key="13">
    <source>
        <dbReference type="SAM" id="Phobius"/>
    </source>
</evidence>
<evidence type="ECO:0000256" key="7">
    <source>
        <dbReference type="ARBA" id="ARBA00022989"/>
    </source>
</evidence>
<evidence type="ECO:0000256" key="1">
    <source>
        <dbReference type="ARBA" id="ARBA00004651"/>
    </source>
</evidence>
<dbReference type="InterPro" id="IPR045863">
    <property type="entry name" value="CorA_TM1_TM2"/>
</dbReference>
<evidence type="ECO:0000256" key="9">
    <source>
        <dbReference type="ARBA" id="ARBA00023136"/>
    </source>
</evidence>
<feature type="transmembrane region" description="Helical" evidence="13">
    <location>
        <begin position="306"/>
        <end position="325"/>
    </location>
</feature>